<sequence length="332" mass="37591">MNALYSLVLVLAMTAVAVIGAGAAGWHFLFGVLIPYVAVALFVVGFVYKVVDWARSPVPFRITTTCGQQESLPWIKQNKLDNPSTNAGTIGRMILEVLFFRSLFRNTKLQLVQEKGPKLTYGSSKWLWLFALVFHWSFLIIVLRHMRFFTEPVPGVFLGLEALDGMLQIGAPTLYLTDLLIVAGLTYLFVRRVVVPQIRYISLPADYFPLFLLLGIALSGIFMRYFAKTDIIAVKELTMGLATFNPVVPEAVGAIFYVHLFLVSILLVYFPLSKLMHMGGVFMSPTRNLPNNNRMQRHTNPWNYPVKVHTYQAYEDEFRDVMKEAGIPVEKE</sequence>
<evidence type="ECO:0000256" key="4">
    <source>
        <dbReference type="ARBA" id="ARBA00022989"/>
    </source>
</evidence>
<evidence type="ECO:0000256" key="7">
    <source>
        <dbReference type="SAM" id="Phobius"/>
    </source>
</evidence>
<dbReference type="InterPro" id="IPR047660">
    <property type="entry name" value="DsrM"/>
</dbReference>
<proteinExistence type="predicted"/>
<dbReference type="Proteomes" id="UP000001052">
    <property type="component" value="Chromosome"/>
</dbReference>
<dbReference type="InterPro" id="IPR036197">
    <property type="entry name" value="NarG-like_sf"/>
</dbReference>
<feature type="transmembrane region" description="Helical" evidence="7">
    <location>
        <begin position="210"/>
        <end position="227"/>
    </location>
</feature>
<feature type="transmembrane region" description="Helical" evidence="7">
    <location>
        <begin position="166"/>
        <end position="190"/>
    </location>
</feature>
<evidence type="ECO:0000256" key="5">
    <source>
        <dbReference type="ARBA" id="ARBA00023002"/>
    </source>
</evidence>
<evidence type="ECO:0000313" key="10">
    <source>
        <dbReference type="Proteomes" id="UP000001052"/>
    </source>
</evidence>
<dbReference type="HOGENOM" id="CLU_067516_0_0_7"/>
<evidence type="ECO:0000256" key="1">
    <source>
        <dbReference type="ARBA" id="ARBA00004651"/>
    </source>
</evidence>
<keyword evidence="6 7" id="KW-0472">Membrane</keyword>
<feature type="transmembrane region" description="Helical" evidence="7">
    <location>
        <begin position="27"/>
        <end position="51"/>
    </location>
</feature>
<dbReference type="eggNOG" id="COG2181">
    <property type="taxonomic scope" value="Bacteria"/>
</dbReference>
<dbReference type="STRING" id="485915.Dret_0235"/>
<dbReference type="EMBL" id="CP001734">
    <property type="protein sequence ID" value="ACV67537.1"/>
    <property type="molecule type" value="Genomic_DNA"/>
</dbReference>
<keyword evidence="2" id="KW-1003">Cell membrane</keyword>
<keyword evidence="5" id="KW-0560">Oxidoreductase</keyword>
<dbReference type="GO" id="GO:0016491">
    <property type="term" value="F:oxidoreductase activity"/>
    <property type="evidence" value="ECO:0007669"/>
    <property type="project" value="UniProtKB-KW"/>
</dbReference>
<keyword evidence="4 7" id="KW-1133">Transmembrane helix</keyword>
<name>C8WZR2_DESRD</name>
<dbReference type="KEGG" id="drt:Dret_0235"/>
<dbReference type="SUPFAM" id="SSF103501">
    <property type="entry name" value="Respiratory nitrate reductase 1 gamma chain"/>
    <property type="match status" value="1"/>
</dbReference>
<evidence type="ECO:0000259" key="8">
    <source>
        <dbReference type="Pfam" id="PF02665"/>
    </source>
</evidence>
<dbReference type="AlphaFoldDB" id="C8WZR2"/>
<feature type="transmembrane region" description="Helical" evidence="7">
    <location>
        <begin position="126"/>
        <end position="146"/>
    </location>
</feature>
<evidence type="ECO:0000256" key="3">
    <source>
        <dbReference type="ARBA" id="ARBA00022692"/>
    </source>
</evidence>
<dbReference type="Gene3D" id="1.20.950.20">
    <property type="entry name" value="Transmembrane di-heme cytochromes, Chain C"/>
    <property type="match status" value="1"/>
</dbReference>
<keyword evidence="10" id="KW-1185">Reference proteome</keyword>
<gene>
    <name evidence="9" type="primary">dsrM</name>
    <name evidence="9" type="ordered locus">Dret_0235</name>
</gene>
<dbReference type="InterPro" id="IPR023234">
    <property type="entry name" value="NarG-like_domain"/>
</dbReference>
<organism evidence="9 10">
    <name type="scientific">Desulfohalobium retbaense (strain ATCC 49708 / DSM 5692 / JCM 16813 / HR100)</name>
    <dbReference type="NCBI Taxonomy" id="485915"/>
    <lineage>
        <taxon>Bacteria</taxon>
        <taxon>Pseudomonadati</taxon>
        <taxon>Thermodesulfobacteriota</taxon>
        <taxon>Desulfovibrionia</taxon>
        <taxon>Desulfovibrionales</taxon>
        <taxon>Desulfohalobiaceae</taxon>
        <taxon>Desulfohalobium</taxon>
    </lineage>
</organism>
<evidence type="ECO:0000256" key="2">
    <source>
        <dbReference type="ARBA" id="ARBA00022475"/>
    </source>
</evidence>
<feature type="domain" description="NarG-like" evidence="8">
    <location>
        <begin position="123"/>
        <end position="278"/>
    </location>
</feature>
<keyword evidence="3 7" id="KW-0812">Transmembrane</keyword>
<evidence type="ECO:0000256" key="6">
    <source>
        <dbReference type="ARBA" id="ARBA00023136"/>
    </source>
</evidence>
<dbReference type="Pfam" id="PF02665">
    <property type="entry name" value="Nitrate_red_gam"/>
    <property type="match status" value="1"/>
</dbReference>
<evidence type="ECO:0000313" key="9">
    <source>
        <dbReference type="EMBL" id="ACV67537.1"/>
    </source>
</evidence>
<accession>C8WZR2</accession>
<reference evidence="9 10" key="2">
    <citation type="journal article" date="2010" name="Stand. Genomic Sci.">
        <title>Complete genome sequence of Desulfohalobium retbaense type strain (HR(100)).</title>
        <authorList>
            <person name="Spring S."/>
            <person name="Nolan M."/>
            <person name="Lapidus A."/>
            <person name="Glavina Del Rio T."/>
            <person name="Copeland A."/>
            <person name="Tice H."/>
            <person name="Cheng J.F."/>
            <person name="Lucas S."/>
            <person name="Land M."/>
            <person name="Chen F."/>
            <person name="Bruce D."/>
            <person name="Goodwin L."/>
            <person name="Pitluck S."/>
            <person name="Ivanova N."/>
            <person name="Mavromatis K."/>
            <person name="Mikhailova N."/>
            <person name="Pati A."/>
            <person name="Chen A."/>
            <person name="Palaniappan K."/>
            <person name="Hauser L."/>
            <person name="Chang Y.J."/>
            <person name="Jeffries C.D."/>
            <person name="Munk C."/>
            <person name="Kiss H."/>
            <person name="Chain P."/>
            <person name="Han C."/>
            <person name="Brettin T."/>
            <person name="Detter J.C."/>
            <person name="Schuler E."/>
            <person name="Goker M."/>
            <person name="Rohde M."/>
            <person name="Bristow J."/>
            <person name="Eisen J.A."/>
            <person name="Markowitz V."/>
            <person name="Hugenholtz P."/>
            <person name="Kyrpides N.C."/>
            <person name="Klenk H.P."/>
        </authorList>
    </citation>
    <scope>NUCLEOTIDE SEQUENCE [LARGE SCALE GENOMIC DNA]</scope>
    <source>
        <strain evidence="9 10">DSM 5692</strain>
    </source>
</reference>
<protein>
    <submittedName>
        <fullName evidence="9">Membrane-bound menaquinol oxidoreductase, cytochrome b subunit</fullName>
    </submittedName>
</protein>
<feature type="transmembrane region" description="Helical" evidence="7">
    <location>
        <begin position="247"/>
        <end position="270"/>
    </location>
</feature>
<comment type="subcellular location">
    <subcellularLocation>
        <location evidence="1">Cell membrane</location>
        <topology evidence="1">Multi-pass membrane protein</topology>
    </subcellularLocation>
</comment>
<reference evidence="10" key="1">
    <citation type="submission" date="2009-09" db="EMBL/GenBank/DDBJ databases">
        <title>The complete chromosome of Desulfohalobium retbaense DSM 5692.</title>
        <authorList>
            <consortium name="US DOE Joint Genome Institute (JGI-PGF)"/>
            <person name="Lucas S."/>
            <person name="Copeland A."/>
            <person name="Lapidus A."/>
            <person name="Glavina del Rio T."/>
            <person name="Dalin E."/>
            <person name="Tice H."/>
            <person name="Bruce D."/>
            <person name="Goodwin L."/>
            <person name="Pitluck S."/>
            <person name="Kyrpides N."/>
            <person name="Mavromatis K."/>
            <person name="Ivanova N."/>
            <person name="Mikhailova N."/>
            <person name="Munk A.C."/>
            <person name="Brettin T."/>
            <person name="Detter J.C."/>
            <person name="Han C."/>
            <person name="Tapia R."/>
            <person name="Larimer F."/>
            <person name="Land M."/>
            <person name="Hauser L."/>
            <person name="Markowitz V."/>
            <person name="Cheng J.-F."/>
            <person name="Hugenholtz P."/>
            <person name="Woyke T."/>
            <person name="Wu D."/>
            <person name="Spring S."/>
            <person name="Klenk H.-P."/>
            <person name="Eisen J.A."/>
        </authorList>
    </citation>
    <scope>NUCLEOTIDE SEQUENCE [LARGE SCALE GENOMIC DNA]</scope>
    <source>
        <strain evidence="10">DSM 5692</strain>
    </source>
</reference>
<dbReference type="NCBIfam" id="NF038037">
    <property type="entry name" value="cytob_DsrM"/>
    <property type="match status" value="1"/>
</dbReference>
<dbReference type="GO" id="GO:0005886">
    <property type="term" value="C:plasma membrane"/>
    <property type="evidence" value="ECO:0007669"/>
    <property type="project" value="UniProtKB-SubCell"/>
</dbReference>
<dbReference type="OrthoDB" id="9769404at2"/>
<dbReference type="RefSeq" id="WP_015750696.1">
    <property type="nucleotide sequence ID" value="NC_013223.1"/>
</dbReference>